<proteinExistence type="predicted"/>
<dbReference type="RefSeq" id="XP_018290046.1">
    <property type="nucleotide sequence ID" value="XM_018436208.1"/>
</dbReference>
<gene>
    <name evidence="1" type="ORF">PHYBLDRAFT_169914</name>
</gene>
<dbReference type="OrthoDB" id="2506095at2759"/>
<dbReference type="Pfam" id="PF04827">
    <property type="entry name" value="Plant_tran"/>
    <property type="match status" value="1"/>
</dbReference>
<protein>
    <submittedName>
        <fullName evidence="1">Uncharacterized protein</fullName>
    </submittedName>
</protein>
<keyword evidence="2" id="KW-1185">Reference proteome</keyword>
<dbReference type="InParanoid" id="A0A162PQK6"/>
<accession>A0A162PQK6</accession>
<dbReference type="VEuPathDB" id="FungiDB:PHYBLDRAFT_169914"/>
<dbReference type="PANTHER" id="PTHR47150">
    <property type="entry name" value="OS12G0169200 PROTEIN"/>
    <property type="match status" value="1"/>
</dbReference>
<sequence>MPGLVNDINVLERSPLFEDLAGRQGLVIKYTVNGNQYKIGYYLTDGIYPAYAAFVKSFNDSQSAKEKNFAKVQEAAQKDVEKVFGVLQLHFAIVAEPARMWKHDTLKSIMTIYI</sequence>
<evidence type="ECO:0000313" key="1">
    <source>
        <dbReference type="EMBL" id="OAD72006.1"/>
    </source>
</evidence>
<dbReference type="GeneID" id="28997114"/>
<dbReference type="Proteomes" id="UP000077315">
    <property type="component" value="Unassembled WGS sequence"/>
</dbReference>
<dbReference type="EMBL" id="KV440984">
    <property type="protein sequence ID" value="OAD72006.1"/>
    <property type="molecule type" value="Genomic_DNA"/>
</dbReference>
<organism evidence="1 2">
    <name type="scientific">Phycomyces blakesleeanus (strain ATCC 8743b / DSM 1359 / FGSC 10004 / NBRC 33097 / NRRL 1555)</name>
    <dbReference type="NCBI Taxonomy" id="763407"/>
    <lineage>
        <taxon>Eukaryota</taxon>
        <taxon>Fungi</taxon>
        <taxon>Fungi incertae sedis</taxon>
        <taxon>Mucoromycota</taxon>
        <taxon>Mucoromycotina</taxon>
        <taxon>Mucoromycetes</taxon>
        <taxon>Mucorales</taxon>
        <taxon>Phycomycetaceae</taxon>
        <taxon>Phycomyces</taxon>
    </lineage>
</organism>
<evidence type="ECO:0000313" key="2">
    <source>
        <dbReference type="Proteomes" id="UP000077315"/>
    </source>
</evidence>
<dbReference type="PANTHER" id="PTHR47150:SF7">
    <property type="entry name" value="NUCLEASE"/>
    <property type="match status" value="1"/>
</dbReference>
<dbReference type="AlphaFoldDB" id="A0A162PQK6"/>
<name>A0A162PQK6_PHYB8</name>
<dbReference type="InterPro" id="IPR006912">
    <property type="entry name" value="Harbinger_derived_prot"/>
</dbReference>
<reference evidence="2" key="1">
    <citation type="submission" date="2015-06" db="EMBL/GenBank/DDBJ databases">
        <title>Expansion of signal transduction pathways in fungi by whole-genome duplication.</title>
        <authorList>
            <consortium name="DOE Joint Genome Institute"/>
            <person name="Corrochano L.M."/>
            <person name="Kuo A."/>
            <person name="Marcet-Houben M."/>
            <person name="Polaino S."/>
            <person name="Salamov A."/>
            <person name="Villalobos J.M."/>
            <person name="Alvarez M.I."/>
            <person name="Avalos J."/>
            <person name="Benito E.P."/>
            <person name="Benoit I."/>
            <person name="Burger G."/>
            <person name="Camino L.P."/>
            <person name="Canovas D."/>
            <person name="Cerda-Olmedo E."/>
            <person name="Cheng J.-F."/>
            <person name="Dominguez A."/>
            <person name="Elias M."/>
            <person name="Eslava A.P."/>
            <person name="Glaser F."/>
            <person name="Grimwood J."/>
            <person name="Gutierrez G."/>
            <person name="Heitman J."/>
            <person name="Henrissat B."/>
            <person name="Iturriaga E.A."/>
            <person name="Lang B.F."/>
            <person name="Lavin J.L."/>
            <person name="Lee S."/>
            <person name="Li W."/>
            <person name="Lindquist E."/>
            <person name="Lopez-Garcia S."/>
            <person name="Luque E.M."/>
            <person name="Marcos A.T."/>
            <person name="Martin J."/>
            <person name="McCluskey K."/>
            <person name="Medina H.R."/>
            <person name="Miralles-Duran A."/>
            <person name="Miyazaki A."/>
            <person name="Munoz-Torres E."/>
            <person name="Oguiza J.A."/>
            <person name="Ohm R."/>
            <person name="Olmedo M."/>
            <person name="Orejas M."/>
            <person name="Ortiz-Castellanos L."/>
            <person name="Pisabarro A.G."/>
            <person name="Rodriguez-Romero J."/>
            <person name="Ruiz-Herrera J."/>
            <person name="Ruiz-Vazquez R."/>
            <person name="Sanz C."/>
            <person name="Schackwitz W."/>
            <person name="Schmutz J."/>
            <person name="Shahriari M."/>
            <person name="Shelest E."/>
            <person name="Silva-Franco F."/>
            <person name="Soanes D."/>
            <person name="Syed K."/>
            <person name="Tagua V.G."/>
            <person name="Talbot N.J."/>
            <person name="Thon M."/>
            <person name="De vries R.P."/>
            <person name="Wiebenga A."/>
            <person name="Yadav J.S."/>
            <person name="Braun E.L."/>
            <person name="Baker S."/>
            <person name="Garre V."/>
            <person name="Horwitz B."/>
            <person name="Torres-Martinez S."/>
            <person name="Idnurm A."/>
            <person name="Herrera-Estrella A."/>
            <person name="Gabaldon T."/>
            <person name="Grigoriev I.V."/>
        </authorList>
    </citation>
    <scope>NUCLEOTIDE SEQUENCE [LARGE SCALE GENOMIC DNA]</scope>
    <source>
        <strain evidence="2">NRRL 1555(-)</strain>
    </source>
</reference>